<organism evidence="1 2">
    <name type="scientific">Coniosporium uncinatum</name>
    <dbReference type="NCBI Taxonomy" id="93489"/>
    <lineage>
        <taxon>Eukaryota</taxon>
        <taxon>Fungi</taxon>
        <taxon>Dikarya</taxon>
        <taxon>Ascomycota</taxon>
        <taxon>Pezizomycotina</taxon>
        <taxon>Dothideomycetes</taxon>
        <taxon>Dothideomycetes incertae sedis</taxon>
        <taxon>Coniosporium</taxon>
    </lineage>
</organism>
<name>A0ACC3DZ29_9PEZI</name>
<keyword evidence="2" id="KW-1185">Reference proteome</keyword>
<dbReference type="EMBL" id="JAWDJW010000008">
    <property type="protein sequence ID" value="KAK3082129.1"/>
    <property type="molecule type" value="Genomic_DNA"/>
</dbReference>
<accession>A0ACC3DZ29</accession>
<reference evidence="1" key="1">
    <citation type="submission" date="2024-09" db="EMBL/GenBank/DDBJ databases">
        <title>Black Yeasts Isolated from many extreme environments.</title>
        <authorList>
            <person name="Coleine C."/>
            <person name="Stajich J.E."/>
            <person name="Selbmann L."/>
        </authorList>
    </citation>
    <scope>NUCLEOTIDE SEQUENCE</scope>
    <source>
        <strain evidence="1">CCFEE 5737</strain>
    </source>
</reference>
<gene>
    <name evidence="1" type="ORF">LTS18_003389</name>
</gene>
<proteinExistence type="predicted"/>
<dbReference type="Proteomes" id="UP001186974">
    <property type="component" value="Unassembled WGS sequence"/>
</dbReference>
<evidence type="ECO:0000313" key="1">
    <source>
        <dbReference type="EMBL" id="KAK3082129.1"/>
    </source>
</evidence>
<sequence>MNTTHQTSNTPDISSADRKHYNHDIYPYQVPTKPPTPLTMATPYFSAPVANPAHFQKQLELEESLIRPHLTLFGPASSSRTSSECHICTSSYDSGLDGAEANHVRAVIKTCGHSFGSSCLGMWFESGVKNFYEDDVAVDKVFRCPMCRRDVFGENKVAVAGMYHVLARWRSAVVKMGVEEAVRGSMEMAEGLFGEREGEEEFGLDERQEDVELRIDDELEGTMEDEEVSGGRRRAPSSRDWVRNMPRGVEGAFTAYLSQLRQRSPTTTHDEGGIEVDDDGRLVESESTFNQLRSIVSQIFECDPPSGFSMAEFNDAYNFIENISNAALRWILKRFAERETARDEAEAIVGMFASSERPGRPRRVDSPDGDAENVNEHPNSEGAVNDEPAVHDAVGADHSATSGDEDSDEISERGSVDPWALDYESESEAGDVSDDENELSKEFPSTDGHRLVVADFLNNILEAIDGPHRPDTRSREGSGAEEEGSADDREGISHSEPSSGQHPSDERSSDRGEDHFCWDQEHPPAESSGQGGETGAGGSPDDDGDDDDDEKKRRNSSSEALSKTPEVCHLGSERPGFCDPQDEAVDGLIKPHWLDGLIQHEDHSGYTDISDHIHRHSCRCCPGSVPLYRGELVEPVQRFGQSWEVGFDEALTYIQEYEDHEEVRAWWTCLPNVERARPGVYTYPIRPVEATVLQADYKEACYEHDDFLPDGLPDFGSSNHPVLAKPMLTTTNLPAPVYLLSRLSPFARNFQPATHQLSQYQHPLPLRALNGRAVREPGYRAIHQRQDLDILEAFITAVGGRRGPNNPYDALEAGEVWTEELCGVPIYALANAEANGIADSLLDGATSAGRNLRTRRQRPLISWRGIMLP</sequence>
<protein>
    <submittedName>
        <fullName evidence="1">Uncharacterized protein</fullName>
    </submittedName>
</protein>
<evidence type="ECO:0000313" key="2">
    <source>
        <dbReference type="Proteomes" id="UP001186974"/>
    </source>
</evidence>
<comment type="caution">
    <text evidence="1">The sequence shown here is derived from an EMBL/GenBank/DDBJ whole genome shotgun (WGS) entry which is preliminary data.</text>
</comment>